<feature type="compositionally biased region" description="Basic residues" evidence="1">
    <location>
        <begin position="1"/>
        <end position="15"/>
    </location>
</feature>
<reference evidence="2 3" key="1">
    <citation type="submission" date="2024-01" db="EMBL/GenBank/DDBJ databases">
        <title>The genomes of 5 underutilized Papilionoideae crops provide insights into root nodulation and disease resistance.</title>
        <authorList>
            <person name="Yuan L."/>
        </authorList>
    </citation>
    <scope>NUCLEOTIDE SEQUENCE [LARGE SCALE GENOMIC DNA]</scope>
    <source>
        <strain evidence="2">LY-2023</strain>
        <tissue evidence="2">Leaf</tissue>
    </source>
</reference>
<accession>A0AAN9PTF9</accession>
<gene>
    <name evidence="2" type="ORF">RJT34_06196</name>
</gene>
<name>A0AAN9PTF9_CLITE</name>
<dbReference type="Proteomes" id="UP001359559">
    <property type="component" value="Unassembled WGS sequence"/>
</dbReference>
<sequence>MKKQKKGRKGRKRKINGPSNVMDHNGLASVNVDAMHEVEEEYLSEKVDNGSKNGNKVVYPRFKTEDMVTNVIYLNSENPDIISFIKDVTKSVCGPKEQPLQLPKDFVRIWLDQSKEYINIFDVDGNYFNCRITTGSMDMKNEAYLGGAWY</sequence>
<keyword evidence="3" id="KW-1185">Reference proteome</keyword>
<protein>
    <submittedName>
        <fullName evidence="2">Uncharacterized protein</fullName>
    </submittedName>
</protein>
<comment type="caution">
    <text evidence="2">The sequence shown here is derived from an EMBL/GenBank/DDBJ whole genome shotgun (WGS) entry which is preliminary data.</text>
</comment>
<evidence type="ECO:0000313" key="3">
    <source>
        <dbReference type="Proteomes" id="UP001359559"/>
    </source>
</evidence>
<organism evidence="2 3">
    <name type="scientific">Clitoria ternatea</name>
    <name type="common">Butterfly pea</name>
    <dbReference type="NCBI Taxonomy" id="43366"/>
    <lineage>
        <taxon>Eukaryota</taxon>
        <taxon>Viridiplantae</taxon>
        <taxon>Streptophyta</taxon>
        <taxon>Embryophyta</taxon>
        <taxon>Tracheophyta</taxon>
        <taxon>Spermatophyta</taxon>
        <taxon>Magnoliopsida</taxon>
        <taxon>eudicotyledons</taxon>
        <taxon>Gunneridae</taxon>
        <taxon>Pentapetalae</taxon>
        <taxon>rosids</taxon>
        <taxon>fabids</taxon>
        <taxon>Fabales</taxon>
        <taxon>Fabaceae</taxon>
        <taxon>Papilionoideae</taxon>
        <taxon>50 kb inversion clade</taxon>
        <taxon>NPAAA clade</taxon>
        <taxon>indigoferoid/millettioid clade</taxon>
        <taxon>Phaseoleae</taxon>
        <taxon>Clitoria</taxon>
    </lineage>
</organism>
<evidence type="ECO:0000256" key="1">
    <source>
        <dbReference type="SAM" id="MobiDB-lite"/>
    </source>
</evidence>
<proteinExistence type="predicted"/>
<dbReference type="AlphaFoldDB" id="A0AAN9PTF9"/>
<dbReference type="EMBL" id="JAYKXN010000002">
    <property type="protein sequence ID" value="KAK7309452.1"/>
    <property type="molecule type" value="Genomic_DNA"/>
</dbReference>
<feature type="region of interest" description="Disordered" evidence="1">
    <location>
        <begin position="1"/>
        <end position="23"/>
    </location>
</feature>
<evidence type="ECO:0000313" key="2">
    <source>
        <dbReference type="EMBL" id="KAK7309452.1"/>
    </source>
</evidence>